<evidence type="ECO:0000313" key="1">
    <source>
        <dbReference type="EMBL" id="KAG5568009.1"/>
    </source>
</evidence>
<dbReference type="EMBL" id="JACXVP010000285">
    <property type="protein sequence ID" value="KAG5568009.1"/>
    <property type="molecule type" value="Genomic_DNA"/>
</dbReference>
<gene>
    <name evidence="1" type="ORF">H5410_064975</name>
</gene>
<accession>A0A9J5VXW7</accession>
<comment type="caution">
    <text evidence="1">The sequence shown here is derived from an EMBL/GenBank/DDBJ whole genome shotgun (WGS) entry which is preliminary data.</text>
</comment>
<protein>
    <submittedName>
        <fullName evidence="1">Uncharacterized protein</fullName>
    </submittedName>
</protein>
<proteinExistence type="predicted"/>
<evidence type="ECO:0000313" key="2">
    <source>
        <dbReference type="Proteomes" id="UP000824120"/>
    </source>
</evidence>
<keyword evidence="2" id="KW-1185">Reference proteome</keyword>
<dbReference type="Proteomes" id="UP000824120">
    <property type="component" value="Unassembled WGS sequence"/>
</dbReference>
<reference evidence="1" key="1">
    <citation type="submission" date="2020-09" db="EMBL/GenBank/DDBJ databases">
        <title>De no assembly of potato wild relative species, Solanum commersonii.</title>
        <authorList>
            <person name="Cho K."/>
        </authorList>
    </citation>
    <scope>NUCLEOTIDE SEQUENCE</scope>
    <source>
        <strain evidence="1">LZ3.2</strain>
        <tissue evidence="1">Leaf</tissue>
    </source>
</reference>
<name>A0A9J5VXW7_SOLCO</name>
<sequence>MFESLKLLVGDNGREEKAAALVWNGLRSSDLKLTLCRRWETEGVVKSDCWLLFFGDGSVGGHQC</sequence>
<dbReference type="AlphaFoldDB" id="A0A9J5VXW7"/>
<organism evidence="1 2">
    <name type="scientific">Solanum commersonii</name>
    <name type="common">Commerson's wild potato</name>
    <name type="synonym">Commerson's nightshade</name>
    <dbReference type="NCBI Taxonomy" id="4109"/>
    <lineage>
        <taxon>Eukaryota</taxon>
        <taxon>Viridiplantae</taxon>
        <taxon>Streptophyta</taxon>
        <taxon>Embryophyta</taxon>
        <taxon>Tracheophyta</taxon>
        <taxon>Spermatophyta</taxon>
        <taxon>Magnoliopsida</taxon>
        <taxon>eudicotyledons</taxon>
        <taxon>Gunneridae</taxon>
        <taxon>Pentapetalae</taxon>
        <taxon>asterids</taxon>
        <taxon>lamiids</taxon>
        <taxon>Solanales</taxon>
        <taxon>Solanaceae</taxon>
        <taxon>Solanoideae</taxon>
        <taxon>Solaneae</taxon>
        <taxon>Solanum</taxon>
    </lineage>
</organism>